<organism evidence="1 2">
    <name type="scientific">Vararia minispora EC-137</name>
    <dbReference type="NCBI Taxonomy" id="1314806"/>
    <lineage>
        <taxon>Eukaryota</taxon>
        <taxon>Fungi</taxon>
        <taxon>Dikarya</taxon>
        <taxon>Basidiomycota</taxon>
        <taxon>Agaricomycotina</taxon>
        <taxon>Agaricomycetes</taxon>
        <taxon>Russulales</taxon>
        <taxon>Lachnocladiaceae</taxon>
        <taxon>Vararia</taxon>
    </lineage>
</organism>
<name>A0ACB8QEJ5_9AGAM</name>
<evidence type="ECO:0000313" key="1">
    <source>
        <dbReference type="EMBL" id="KAI0030020.1"/>
    </source>
</evidence>
<gene>
    <name evidence="1" type="ORF">K488DRAFT_88175</name>
</gene>
<reference evidence="1" key="1">
    <citation type="submission" date="2021-02" db="EMBL/GenBank/DDBJ databases">
        <authorList>
            <consortium name="DOE Joint Genome Institute"/>
            <person name="Ahrendt S."/>
            <person name="Looney B.P."/>
            <person name="Miyauchi S."/>
            <person name="Morin E."/>
            <person name="Drula E."/>
            <person name="Courty P.E."/>
            <person name="Chicoki N."/>
            <person name="Fauchery L."/>
            <person name="Kohler A."/>
            <person name="Kuo A."/>
            <person name="Labutti K."/>
            <person name="Pangilinan J."/>
            <person name="Lipzen A."/>
            <person name="Riley R."/>
            <person name="Andreopoulos W."/>
            <person name="He G."/>
            <person name="Johnson J."/>
            <person name="Barry K.W."/>
            <person name="Grigoriev I.V."/>
            <person name="Nagy L."/>
            <person name="Hibbett D."/>
            <person name="Henrissat B."/>
            <person name="Matheny P.B."/>
            <person name="Labbe J."/>
            <person name="Martin F."/>
        </authorList>
    </citation>
    <scope>NUCLEOTIDE SEQUENCE</scope>
    <source>
        <strain evidence="1">EC-137</strain>
    </source>
</reference>
<proteinExistence type="predicted"/>
<evidence type="ECO:0000313" key="2">
    <source>
        <dbReference type="Proteomes" id="UP000814128"/>
    </source>
</evidence>
<reference evidence="1" key="2">
    <citation type="journal article" date="2022" name="New Phytol.">
        <title>Evolutionary transition to the ectomycorrhizal habit in the genomes of a hyperdiverse lineage of mushroom-forming fungi.</title>
        <authorList>
            <person name="Looney B."/>
            <person name="Miyauchi S."/>
            <person name="Morin E."/>
            <person name="Drula E."/>
            <person name="Courty P.E."/>
            <person name="Kohler A."/>
            <person name="Kuo A."/>
            <person name="LaButti K."/>
            <person name="Pangilinan J."/>
            <person name="Lipzen A."/>
            <person name="Riley R."/>
            <person name="Andreopoulos W."/>
            <person name="He G."/>
            <person name="Johnson J."/>
            <person name="Nolan M."/>
            <person name="Tritt A."/>
            <person name="Barry K.W."/>
            <person name="Grigoriev I.V."/>
            <person name="Nagy L.G."/>
            <person name="Hibbett D."/>
            <person name="Henrissat B."/>
            <person name="Matheny P.B."/>
            <person name="Labbe J."/>
            <person name="Martin F.M."/>
        </authorList>
    </citation>
    <scope>NUCLEOTIDE SEQUENCE</scope>
    <source>
        <strain evidence="1">EC-137</strain>
    </source>
</reference>
<dbReference type="EMBL" id="MU273644">
    <property type="protein sequence ID" value="KAI0030020.1"/>
    <property type="molecule type" value="Genomic_DNA"/>
</dbReference>
<keyword evidence="2" id="KW-1185">Reference proteome</keyword>
<sequence>MSNQLPIRVWYTIDGSSQYLLARSLEKQSITFLDPPLEQNGRVHGTVMLRSCLDIMCTSSPELLHDVSRDFSVYVLDPTETQLGPVTQCSSTVQALGVAVGMGLMSALLTDSHSSAAVPGTVTKQSSGNPALEVVFALRGITRMTNYQAAPAFWQNTASRASTTGMLNFANLRLKASSNTE</sequence>
<comment type="caution">
    <text evidence="1">The sequence shown here is derived from an EMBL/GenBank/DDBJ whole genome shotgun (WGS) entry which is preliminary data.</text>
</comment>
<protein>
    <submittedName>
        <fullName evidence="1">Uncharacterized protein</fullName>
    </submittedName>
</protein>
<accession>A0ACB8QEJ5</accession>
<dbReference type="Proteomes" id="UP000814128">
    <property type="component" value="Unassembled WGS sequence"/>
</dbReference>